<sequence>MSRSAQQRRLTLEFLEDRTVLSFLPVVTSPVGAQPRAVTVADFNNDGKPDLAVVNMGQSSTFQSSLSVLLGNGNGSFQPAVTTNVLNSALGQGVASSVAVGDFNGDHLLDVALNTSGSPANPAVEVMLGKGDGSFQPNHQILSVGQIPLSVAVGDFDRNGALDLVTANSQGTLSLLLGKGDGTFRPRVDLTVGAVPRAVAVGDFNGDGLLDVATAQQLSNTVSVLLGHGDGTFARPQSFVASGQDLTFTPSSLAVGDANGDGRSDLVINLIGGEDSVVSQLGVLLGNGDGTFRAPILQSPSTGGGGDVALGDFNHDGRLDAAVGGEAALPDGLSVFNGNGDGTFGAPFQSPLRFSTGGNDPFGVSAADLNGDGLVDLVAANTSSNTVGVLLNTSSPVIAAATTTTLDTSTATAVFGQIELLTATVSSQAGTPIGFVTFRDGNTVLGFEPVDATGKATVPVSLGIGTHALTATFSGANGFAASDSAATAVTVNPAATTVALRSSVNPAVTGQTVTFTATVAAVAPGGGTPTGTVTFKDGNVVVGTVAVGTGGTATFTTSFAAAGGHVITAVYSGNPIFVASSQALTEQVNAPTTHKATTTALLASANPVVVGQAVKFTATVRDPSGTGTPTGTVTFFVGTKVVARVTLDANGQASFTRVFSRTGRFTIRAVYSGNATFDPSEKSLTEQVNS</sequence>
<dbReference type="InterPro" id="IPR013783">
    <property type="entry name" value="Ig-like_fold"/>
</dbReference>
<dbReference type="PANTHER" id="PTHR46580">
    <property type="entry name" value="SENSOR KINASE-RELATED"/>
    <property type="match status" value="1"/>
</dbReference>
<dbReference type="EMBL" id="CP155447">
    <property type="protein sequence ID" value="XBH05602.1"/>
    <property type="molecule type" value="Genomic_DNA"/>
</dbReference>
<protein>
    <submittedName>
        <fullName evidence="3">FG-GAP-like repeat-containing protein</fullName>
    </submittedName>
</protein>
<organism evidence="3">
    <name type="scientific">Singulisphaera sp. Ch08</name>
    <dbReference type="NCBI Taxonomy" id="3120278"/>
    <lineage>
        <taxon>Bacteria</taxon>
        <taxon>Pseudomonadati</taxon>
        <taxon>Planctomycetota</taxon>
        <taxon>Planctomycetia</taxon>
        <taxon>Isosphaerales</taxon>
        <taxon>Isosphaeraceae</taxon>
        <taxon>Singulisphaera</taxon>
    </lineage>
</organism>
<feature type="domain" description="Bacterial Ig-like" evidence="2">
    <location>
        <begin position="408"/>
        <end position="492"/>
    </location>
</feature>
<dbReference type="SUPFAM" id="SSF69318">
    <property type="entry name" value="Integrin alpha N-terminal domain"/>
    <property type="match status" value="1"/>
</dbReference>
<feature type="domain" description="Bacterial Ig-like" evidence="2">
    <location>
        <begin position="603"/>
        <end position="688"/>
    </location>
</feature>
<proteinExistence type="predicted"/>
<evidence type="ECO:0000256" key="1">
    <source>
        <dbReference type="ARBA" id="ARBA00022729"/>
    </source>
</evidence>
<evidence type="ECO:0000313" key="3">
    <source>
        <dbReference type="EMBL" id="XBH05602.1"/>
    </source>
</evidence>
<accession>A0AAU7CJB1</accession>
<name>A0AAU7CJB1_9BACT</name>
<keyword evidence="1" id="KW-0732">Signal</keyword>
<dbReference type="Pfam" id="PF13517">
    <property type="entry name" value="FG-GAP_3"/>
    <property type="match status" value="4"/>
</dbReference>
<dbReference type="RefSeq" id="WP_406698437.1">
    <property type="nucleotide sequence ID" value="NZ_CP155447.1"/>
</dbReference>
<dbReference type="InterPro" id="IPR032109">
    <property type="entry name" value="Big_3_5"/>
</dbReference>
<dbReference type="Pfam" id="PF16640">
    <property type="entry name" value="Big_3_5"/>
    <property type="match status" value="3"/>
</dbReference>
<dbReference type="AlphaFoldDB" id="A0AAU7CJB1"/>
<gene>
    <name evidence="3" type="ORF">V5E97_06160</name>
</gene>
<reference evidence="3" key="1">
    <citation type="submission" date="2024-05" db="EMBL/GenBank/DDBJ databases">
        <title>Planctomycetes of the genus Singulisphaera possess chitinolytic capabilities.</title>
        <authorList>
            <person name="Ivanova A."/>
        </authorList>
    </citation>
    <scope>NUCLEOTIDE SEQUENCE</scope>
    <source>
        <strain evidence="3">Ch08T</strain>
    </source>
</reference>
<dbReference type="Gene3D" id="2.130.10.130">
    <property type="entry name" value="Integrin alpha, N-terminal"/>
    <property type="match status" value="3"/>
</dbReference>
<dbReference type="InterPro" id="IPR028994">
    <property type="entry name" value="Integrin_alpha_N"/>
</dbReference>
<dbReference type="Gene3D" id="2.60.40.10">
    <property type="entry name" value="Immunoglobulins"/>
    <property type="match status" value="3"/>
</dbReference>
<evidence type="ECO:0000259" key="2">
    <source>
        <dbReference type="Pfam" id="PF16640"/>
    </source>
</evidence>
<dbReference type="InterPro" id="IPR013517">
    <property type="entry name" value="FG-GAP"/>
</dbReference>
<feature type="domain" description="Bacterial Ig-like" evidence="2">
    <location>
        <begin position="502"/>
        <end position="588"/>
    </location>
</feature>